<evidence type="ECO:0000256" key="3">
    <source>
        <dbReference type="ARBA" id="ARBA00022679"/>
    </source>
</evidence>
<dbReference type="AlphaFoldDB" id="A0A6A5W6A6"/>
<protein>
    <submittedName>
        <fullName evidence="5">Glycosyltransferase family 34 protein</fullName>
    </submittedName>
</protein>
<keyword evidence="4" id="KW-1133">Transmembrane helix</keyword>
<comment type="similarity">
    <text evidence="1">Belongs to the glycosyltransferase 34 family.</text>
</comment>
<dbReference type="SUPFAM" id="SSF53448">
    <property type="entry name" value="Nucleotide-diphospho-sugar transferases"/>
    <property type="match status" value="1"/>
</dbReference>
<reference evidence="5" key="1">
    <citation type="journal article" date="2020" name="Stud. Mycol.">
        <title>101 Dothideomycetes genomes: a test case for predicting lifestyles and emergence of pathogens.</title>
        <authorList>
            <person name="Haridas S."/>
            <person name="Albert R."/>
            <person name="Binder M."/>
            <person name="Bloem J."/>
            <person name="Labutti K."/>
            <person name="Salamov A."/>
            <person name="Andreopoulos B."/>
            <person name="Baker S."/>
            <person name="Barry K."/>
            <person name="Bills G."/>
            <person name="Bluhm B."/>
            <person name="Cannon C."/>
            <person name="Castanera R."/>
            <person name="Culley D."/>
            <person name="Daum C."/>
            <person name="Ezra D."/>
            <person name="Gonzalez J."/>
            <person name="Henrissat B."/>
            <person name="Kuo A."/>
            <person name="Liang C."/>
            <person name="Lipzen A."/>
            <person name="Lutzoni F."/>
            <person name="Magnuson J."/>
            <person name="Mondo S."/>
            <person name="Nolan M."/>
            <person name="Ohm R."/>
            <person name="Pangilinan J."/>
            <person name="Park H.-J."/>
            <person name="Ramirez L."/>
            <person name="Alfaro M."/>
            <person name="Sun H."/>
            <person name="Tritt A."/>
            <person name="Yoshinaga Y."/>
            <person name="Zwiers L.-H."/>
            <person name="Turgeon B."/>
            <person name="Goodwin S."/>
            <person name="Spatafora J."/>
            <person name="Crous P."/>
            <person name="Grigoriev I."/>
        </authorList>
    </citation>
    <scope>NUCLEOTIDE SEQUENCE</scope>
    <source>
        <strain evidence="5">CBS 123094</strain>
    </source>
</reference>
<accession>A0A6A5W6A6</accession>
<dbReference type="OrthoDB" id="407658at2759"/>
<dbReference type="PANTHER" id="PTHR31306:SF8">
    <property type="entry name" value="GLYCOSYLTRANSFERASE FAMILY 34 PROTEIN"/>
    <property type="match status" value="1"/>
</dbReference>
<name>A0A6A5W6A6_9PLEO</name>
<evidence type="ECO:0000256" key="1">
    <source>
        <dbReference type="ARBA" id="ARBA00005664"/>
    </source>
</evidence>
<dbReference type="InterPro" id="IPR029044">
    <property type="entry name" value="Nucleotide-diphossugar_trans"/>
</dbReference>
<dbReference type="GO" id="GO:0006487">
    <property type="term" value="P:protein N-linked glycosylation"/>
    <property type="evidence" value="ECO:0007669"/>
    <property type="project" value="TreeGrafter"/>
</dbReference>
<dbReference type="GO" id="GO:0000139">
    <property type="term" value="C:Golgi membrane"/>
    <property type="evidence" value="ECO:0007669"/>
    <property type="project" value="TreeGrafter"/>
</dbReference>
<dbReference type="EMBL" id="ML977613">
    <property type="protein sequence ID" value="KAF1997423.1"/>
    <property type="molecule type" value="Genomic_DNA"/>
</dbReference>
<keyword evidence="6" id="KW-1185">Reference proteome</keyword>
<dbReference type="GO" id="GO:0016757">
    <property type="term" value="F:glycosyltransferase activity"/>
    <property type="evidence" value="ECO:0007669"/>
    <property type="project" value="UniProtKB-KW"/>
</dbReference>
<keyword evidence="2" id="KW-0328">Glycosyltransferase</keyword>
<sequence length="384" mass="43715">MLSQRLTISPPAALALRIFLSLSFLSIILLYWTTPFQTIKDFSSLASASTSISTSTKSTPAPQIPGIYGYGSTHCIPEAAEGFIEEAIAWNTSCQNFAPFEHNPRDSRIAKVMLHYGAMKDHYKRALGTHILHSIIHNTDLHIQCNALSKDWGMYNKQAFILTLLLEQMTLPEEQRYEWLLYIDLDTTVLDQCRPLSTFLPPEPGMDFDHKISDLATKRDDNGDEAVHLISAQDTNGLNAGIFFIRVSSWSVEFLEAVLARHFYNPDEHLAFSEQSAMQEILKSDKFANGNHFVPQSWFNAYPNSDFGPEEYAIRDNEDGLADFQARRGDFMMHFAGTWDKSEPMMQWMDVVEKMGNMWEAGRIQRDATLKIKDFWKKKGFSAS</sequence>
<keyword evidence="4" id="KW-0472">Membrane</keyword>
<evidence type="ECO:0000313" key="5">
    <source>
        <dbReference type="EMBL" id="KAF1997423.1"/>
    </source>
</evidence>
<evidence type="ECO:0000313" key="6">
    <source>
        <dbReference type="Proteomes" id="UP000799779"/>
    </source>
</evidence>
<keyword evidence="3 5" id="KW-0808">Transferase</keyword>
<keyword evidence="4" id="KW-0812">Transmembrane</keyword>
<dbReference type="InterPro" id="IPR008630">
    <property type="entry name" value="Glyco_trans_34"/>
</dbReference>
<gene>
    <name evidence="5" type="ORF">P154DRAFT_441137</name>
</gene>
<feature type="transmembrane region" description="Helical" evidence="4">
    <location>
        <begin position="12"/>
        <end position="32"/>
    </location>
</feature>
<organism evidence="5 6">
    <name type="scientific">Amniculicola lignicola CBS 123094</name>
    <dbReference type="NCBI Taxonomy" id="1392246"/>
    <lineage>
        <taxon>Eukaryota</taxon>
        <taxon>Fungi</taxon>
        <taxon>Dikarya</taxon>
        <taxon>Ascomycota</taxon>
        <taxon>Pezizomycotina</taxon>
        <taxon>Dothideomycetes</taxon>
        <taxon>Pleosporomycetidae</taxon>
        <taxon>Pleosporales</taxon>
        <taxon>Amniculicolaceae</taxon>
        <taxon>Amniculicola</taxon>
    </lineage>
</organism>
<evidence type="ECO:0000256" key="4">
    <source>
        <dbReference type="SAM" id="Phobius"/>
    </source>
</evidence>
<dbReference type="Gene3D" id="3.90.550.10">
    <property type="entry name" value="Spore Coat Polysaccharide Biosynthesis Protein SpsA, Chain A"/>
    <property type="match status" value="1"/>
</dbReference>
<dbReference type="Proteomes" id="UP000799779">
    <property type="component" value="Unassembled WGS sequence"/>
</dbReference>
<dbReference type="Pfam" id="PF05637">
    <property type="entry name" value="Glyco_transf_34"/>
    <property type="match status" value="1"/>
</dbReference>
<dbReference type="PANTHER" id="PTHR31306">
    <property type="entry name" value="ALPHA-1,6-MANNOSYLTRANSFERASE MNN11-RELATED"/>
    <property type="match status" value="1"/>
</dbReference>
<proteinExistence type="inferred from homology"/>
<evidence type="ECO:0000256" key="2">
    <source>
        <dbReference type="ARBA" id="ARBA00022676"/>
    </source>
</evidence>